<organism evidence="1 2">
    <name type="scientific">Lysobacter silvisoli</name>
    <dbReference type="NCBI Taxonomy" id="2293254"/>
    <lineage>
        <taxon>Bacteria</taxon>
        <taxon>Pseudomonadati</taxon>
        <taxon>Pseudomonadota</taxon>
        <taxon>Gammaproteobacteria</taxon>
        <taxon>Lysobacterales</taxon>
        <taxon>Lysobacteraceae</taxon>
        <taxon>Lysobacter</taxon>
    </lineage>
</organism>
<comment type="caution">
    <text evidence="1">The sequence shown here is derived from an EMBL/GenBank/DDBJ whole genome shotgun (WGS) entry which is preliminary data.</text>
</comment>
<dbReference type="AlphaFoldDB" id="A0A371K5Y6"/>
<evidence type="ECO:0000313" key="2">
    <source>
        <dbReference type="Proteomes" id="UP000264492"/>
    </source>
</evidence>
<dbReference type="EMBL" id="QTSU01000001">
    <property type="protein sequence ID" value="RDZ29298.1"/>
    <property type="molecule type" value="Genomic_DNA"/>
</dbReference>
<dbReference type="OrthoDB" id="6027814at2"/>
<accession>A0A371K5Y6</accession>
<keyword evidence="2" id="KW-1185">Reference proteome</keyword>
<name>A0A371K5Y6_9GAMM</name>
<protein>
    <submittedName>
        <fullName evidence="1">Uncharacterized protein</fullName>
    </submittedName>
</protein>
<reference evidence="1 2" key="1">
    <citation type="submission" date="2018-08" db="EMBL/GenBank/DDBJ databases">
        <title>Lysobacter sp. zong2l5, whole genome shotgun sequence.</title>
        <authorList>
            <person name="Zhang X."/>
            <person name="Feng G."/>
            <person name="Zhu H."/>
        </authorList>
    </citation>
    <scope>NUCLEOTIDE SEQUENCE [LARGE SCALE GENOMIC DNA]</scope>
    <source>
        <strain evidence="2">zong2l5</strain>
    </source>
</reference>
<dbReference type="Proteomes" id="UP000264492">
    <property type="component" value="Unassembled WGS sequence"/>
</dbReference>
<gene>
    <name evidence="1" type="ORF">DX914_09495</name>
</gene>
<dbReference type="RefSeq" id="WP_115858735.1">
    <property type="nucleotide sequence ID" value="NZ_QTSU01000001.1"/>
</dbReference>
<proteinExistence type="predicted"/>
<sequence>MALDRNTMESTLAGVLRTNFQKGVDEEWSGDDAANAMAKAIADVVHAYVSAARVTGVQSQVRDNGNVVIGSATQTGDVGLS</sequence>
<evidence type="ECO:0000313" key="1">
    <source>
        <dbReference type="EMBL" id="RDZ29298.1"/>
    </source>
</evidence>